<sequence>MDHDRIERRSRTVRGPGPEPVAVARARQGHSLQALVGNAAFGRIVRSDGGLPVATARPASVSTMLRVQRAGSAPCSCSDHEDVEPGERTAVSANAVNRMPLVQRVTATDLAVQRVPGDGMTPPGDCSYGRYIPLRMSVESAKAVVGMLGSCSPGDSCPFLALKIAAIGAEIAARVALDATCFKGGDTGHQTQVRDKINMMNRCFRFFQTSDCSGDLIAAMEIVVARAREVIEAAAMAVAAAVVIATIAALVAAVIALAEIVMAALAAAAEAAAAAAAVAAMAALLAIVRENLSSESQPSA</sequence>
<dbReference type="Pfam" id="PF15523">
    <property type="entry name" value="Ntox16"/>
    <property type="match status" value="1"/>
</dbReference>
<dbReference type="EMBL" id="FAOZ01000029">
    <property type="protein sequence ID" value="CUU59568.1"/>
    <property type="molecule type" value="Genomic_DNA"/>
</dbReference>
<proteinExistence type="predicted"/>
<dbReference type="Proteomes" id="UP000198802">
    <property type="component" value="Unassembled WGS sequence"/>
</dbReference>
<keyword evidence="1" id="KW-0472">Membrane</keyword>
<evidence type="ECO:0000313" key="4">
    <source>
        <dbReference type="Proteomes" id="UP000198802"/>
    </source>
</evidence>
<feature type="transmembrane region" description="Helical" evidence="1">
    <location>
        <begin position="264"/>
        <end position="288"/>
    </location>
</feature>
<feature type="domain" description="Novel toxin 16" evidence="2">
    <location>
        <begin position="123"/>
        <end position="204"/>
    </location>
</feature>
<keyword evidence="1" id="KW-1133">Transmembrane helix</keyword>
<feature type="transmembrane region" description="Helical" evidence="1">
    <location>
        <begin position="234"/>
        <end position="258"/>
    </location>
</feature>
<evidence type="ECO:0000256" key="1">
    <source>
        <dbReference type="SAM" id="Phobius"/>
    </source>
</evidence>
<accession>A0A0S4QVC3</accession>
<reference evidence="4" key="1">
    <citation type="submission" date="2015-11" db="EMBL/GenBank/DDBJ databases">
        <authorList>
            <person name="Varghese N."/>
        </authorList>
    </citation>
    <scope>NUCLEOTIDE SEQUENCE [LARGE SCALE GENOMIC DNA]</scope>
    <source>
        <strain evidence="4">DSM 45899</strain>
    </source>
</reference>
<organism evidence="3 4">
    <name type="scientific">Parafrankia irregularis</name>
    <dbReference type="NCBI Taxonomy" id="795642"/>
    <lineage>
        <taxon>Bacteria</taxon>
        <taxon>Bacillati</taxon>
        <taxon>Actinomycetota</taxon>
        <taxon>Actinomycetes</taxon>
        <taxon>Frankiales</taxon>
        <taxon>Frankiaceae</taxon>
        <taxon>Parafrankia</taxon>
    </lineage>
</organism>
<gene>
    <name evidence="3" type="ORF">Ga0074812_12938</name>
</gene>
<keyword evidence="4" id="KW-1185">Reference proteome</keyword>
<name>A0A0S4QVC3_9ACTN</name>
<keyword evidence="1" id="KW-0812">Transmembrane</keyword>
<dbReference type="InterPro" id="IPR029118">
    <property type="entry name" value="Ntox16"/>
</dbReference>
<evidence type="ECO:0000259" key="2">
    <source>
        <dbReference type="Pfam" id="PF15523"/>
    </source>
</evidence>
<dbReference type="AlphaFoldDB" id="A0A0S4QVC3"/>
<evidence type="ECO:0000313" key="3">
    <source>
        <dbReference type="EMBL" id="CUU59568.1"/>
    </source>
</evidence>
<protein>
    <submittedName>
        <fullName evidence="3">Novel toxin 16</fullName>
    </submittedName>
</protein>